<evidence type="ECO:0000313" key="5">
    <source>
        <dbReference type="EMBL" id="MBU9735308.1"/>
    </source>
</evidence>
<dbReference type="PIRSF" id="PIRSF019455">
    <property type="entry name" value="CopR_AtkY"/>
    <property type="match status" value="1"/>
</dbReference>
<dbReference type="InterPro" id="IPR005650">
    <property type="entry name" value="BlaI_family"/>
</dbReference>
<keyword evidence="2" id="KW-0805">Transcription regulation</keyword>
<dbReference type="GO" id="GO:0003677">
    <property type="term" value="F:DNA binding"/>
    <property type="evidence" value="ECO:0007669"/>
    <property type="project" value="UniProtKB-KW"/>
</dbReference>
<dbReference type="EMBL" id="JAHQCW010000002">
    <property type="protein sequence ID" value="MBU9735308.1"/>
    <property type="molecule type" value="Genomic_DNA"/>
</dbReference>
<comment type="similarity">
    <text evidence="1">Belongs to the BlaI transcriptional regulatory family.</text>
</comment>
<keyword evidence="6" id="KW-1185">Reference proteome</keyword>
<dbReference type="SUPFAM" id="SSF46785">
    <property type="entry name" value="Winged helix' DNA-binding domain"/>
    <property type="match status" value="1"/>
</dbReference>
<dbReference type="InterPro" id="IPR036388">
    <property type="entry name" value="WH-like_DNA-bd_sf"/>
</dbReference>
<dbReference type="Gene3D" id="1.10.4040.10">
    <property type="entry name" value="Penicillinase repressor domain"/>
    <property type="match status" value="1"/>
</dbReference>
<organism evidence="5 6">
    <name type="scientific">Diplocloster agilis</name>
    <dbReference type="NCBI Taxonomy" id="2850323"/>
    <lineage>
        <taxon>Bacteria</taxon>
        <taxon>Bacillati</taxon>
        <taxon>Bacillota</taxon>
        <taxon>Clostridia</taxon>
        <taxon>Lachnospirales</taxon>
        <taxon>Lachnospiraceae</taxon>
        <taxon>Diplocloster</taxon>
    </lineage>
</organism>
<dbReference type="Proteomes" id="UP000712157">
    <property type="component" value="Unassembled WGS sequence"/>
</dbReference>
<dbReference type="GO" id="GO:0045892">
    <property type="term" value="P:negative regulation of DNA-templated transcription"/>
    <property type="evidence" value="ECO:0007669"/>
    <property type="project" value="InterPro"/>
</dbReference>
<evidence type="ECO:0000256" key="3">
    <source>
        <dbReference type="ARBA" id="ARBA00023125"/>
    </source>
</evidence>
<keyword evidence="3" id="KW-0238">DNA-binding</keyword>
<reference evidence="5" key="1">
    <citation type="submission" date="2021-06" db="EMBL/GenBank/DDBJ databases">
        <title>Description of novel taxa of the family Lachnospiraceae.</title>
        <authorList>
            <person name="Chaplin A.V."/>
            <person name="Sokolova S.R."/>
            <person name="Pikina A.P."/>
            <person name="Korzhanova M."/>
            <person name="Belova V."/>
            <person name="Korostin D."/>
            <person name="Efimov B.A."/>
        </authorList>
    </citation>
    <scope>NUCLEOTIDE SEQUENCE</scope>
    <source>
        <strain evidence="5">ASD5720</strain>
    </source>
</reference>
<dbReference type="Pfam" id="PF03965">
    <property type="entry name" value="Penicillinase_R"/>
    <property type="match status" value="1"/>
</dbReference>
<evidence type="ECO:0000256" key="1">
    <source>
        <dbReference type="ARBA" id="ARBA00011046"/>
    </source>
</evidence>
<name>A0A949JUE6_9FIRM</name>
<dbReference type="InterPro" id="IPR036390">
    <property type="entry name" value="WH_DNA-bd_sf"/>
</dbReference>
<dbReference type="Gene3D" id="1.10.10.10">
    <property type="entry name" value="Winged helix-like DNA-binding domain superfamily/Winged helix DNA-binding domain"/>
    <property type="match status" value="1"/>
</dbReference>
<evidence type="ECO:0000313" key="6">
    <source>
        <dbReference type="Proteomes" id="UP000712157"/>
    </source>
</evidence>
<evidence type="ECO:0000256" key="2">
    <source>
        <dbReference type="ARBA" id="ARBA00023015"/>
    </source>
</evidence>
<proteinExistence type="inferred from homology"/>
<sequence>MRIKESDNSQIAGRHLPEAELEIMQVVWRCEDQVSASYILSMLTNRDWALPTLMTVLTRLTRKGFLTCEKHGRNNYYRPAVTEEAYQASEGKTMLKKLYRDSFPDMVASLYNGKAIKKEDLLELRNMIDRLAGEEESHD</sequence>
<dbReference type="RefSeq" id="WP_158348452.1">
    <property type="nucleotide sequence ID" value="NZ_JAHQCW010000002.1"/>
</dbReference>
<accession>A0A949JUE6</accession>
<comment type="caution">
    <text evidence="5">The sequence shown here is derived from an EMBL/GenBank/DDBJ whole genome shotgun (WGS) entry which is preliminary data.</text>
</comment>
<evidence type="ECO:0000256" key="4">
    <source>
        <dbReference type="ARBA" id="ARBA00023163"/>
    </source>
</evidence>
<dbReference type="AlphaFoldDB" id="A0A949JUE6"/>
<keyword evidence="4" id="KW-0804">Transcription</keyword>
<gene>
    <name evidence="5" type="ORF">KTH89_02100</name>
</gene>
<protein>
    <submittedName>
        <fullName evidence="5">BlaI/MecI/CopY family transcriptional regulator</fullName>
    </submittedName>
</protein>